<keyword evidence="2" id="KW-0808">Transferase</keyword>
<keyword evidence="3" id="KW-1185">Reference proteome</keyword>
<accession>A0A3N2BA78</accession>
<comment type="caution">
    <text evidence="2">The sequence shown here is derived from an EMBL/GenBank/DDBJ whole genome shotgun (WGS) entry which is preliminary data.</text>
</comment>
<dbReference type="InterPro" id="IPR052523">
    <property type="entry name" value="Trichothecene_AcTrans"/>
</dbReference>
<dbReference type="OrthoDB" id="7057833at2"/>
<reference evidence="2 3" key="1">
    <citation type="submission" date="2018-11" db="EMBL/GenBank/DDBJ databases">
        <title>Sequencing the genomes of 1000 actinobacteria strains.</title>
        <authorList>
            <person name="Klenk H.-P."/>
        </authorList>
    </citation>
    <scope>NUCLEOTIDE SEQUENCE [LARGE SCALE GENOMIC DNA]</scope>
    <source>
        <strain evidence="2 3">DSM 11294</strain>
    </source>
</reference>
<sequence length="198" mass="21273">MASEAPAWPSIRSVTPEELDGAARTLAAAFEEYPWTRWSIPEDSYRDRLEQLQRLYLGHALEHGVILVEDDLHGVLALLPPQAPEPSSSLQEQIAARHGSRLEALAGAVTPPPPEAAWNLATLGVHPEWQGRGLGRALVEAALEHVSRVDGAAVALETSDERNVRLYEGAGFRVTSTSTLEGGPVVVSMLRSSSGRSG</sequence>
<dbReference type="PROSITE" id="PS51186">
    <property type="entry name" value="GNAT"/>
    <property type="match status" value="1"/>
</dbReference>
<dbReference type="SUPFAM" id="SSF55729">
    <property type="entry name" value="Acyl-CoA N-acyltransferases (Nat)"/>
    <property type="match status" value="1"/>
</dbReference>
<name>A0A3N2BA78_9MICO</name>
<dbReference type="PANTHER" id="PTHR42791">
    <property type="entry name" value="GNAT FAMILY ACETYLTRANSFERASE"/>
    <property type="match status" value="1"/>
</dbReference>
<evidence type="ECO:0000313" key="2">
    <source>
        <dbReference type="EMBL" id="ROR72183.1"/>
    </source>
</evidence>
<dbReference type="CDD" id="cd04301">
    <property type="entry name" value="NAT_SF"/>
    <property type="match status" value="1"/>
</dbReference>
<evidence type="ECO:0000259" key="1">
    <source>
        <dbReference type="PROSITE" id="PS51186"/>
    </source>
</evidence>
<dbReference type="InterPro" id="IPR000182">
    <property type="entry name" value="GNAT_dom"/>
</dbReference>
<dbReference type="InterPro" id="IPR016181">
    <property type="entry name" value="Acyl_CoA_acyltransferase"/>
</dbReference>
<protein>
    <submittedName>
        <fullName evidence="2">Acetyltransferase (GNAT) family protein</fullName>
    </submittedName>
</protein>
<proteinExistence type="predicted"/>
<dbReference type="AlphaFoldDB" id="A0A3N2BA78"/>
<dbReference type="PANTHER" id="PTHR42791:SF1">
    <property type="entry name" value="N-ACETYLTRANSFERASE DOMAIN-CONTAINING PROTEIN"/>
    <property type="match status" value="1"/>
</dbReference>
<gene>
    <name evidence="2" type="ORF">EDD31_0531</name>
</gene>
<organism evidence="2 3">
    <name type="scientific">Bogoriella caseilytica</name>
    <dbReference type="NCBI Taxonomy" id="56055"/>
    <lineage>
        <taxon>Bacteria</taxon>
        <taxon>Bacillati</taxon>
        <taxon>Actinomycetota</taxon>
        <taxon>Actinomycetes</taxon>
        <taxon>Micrococcales</taxon>
        <taxon>Bogoriellaceae</taxon>
        <taxon>Bogoriella</taxon>
    </lineage>
</organism>
<dbReference type="Pfam" id="PF13673">
    <property type="entry name" value="Acetyltransf_10"/>
    <property type="match status" value="1"/>
</dbReference>
<evidence type="ECO:0000313" key="3">
    <source>
        <dbReference type="Proteomes" id="UP000280668"/>
    </source>
</evidence>
<feature type="domain" description="N-acetyltransferase" evidence="1">
    <location>
        <begin position="9"/>
        <end position="192"/>
    </location>
</feature>
<dbReference type="GO" id="GO:0016747">
    <property type="term" value="F:acyltransferase activity, transferring groups other than amino-acyl groups"/>
    <property type="evidence" value="ECO:0007669"/>
    <property type="project" value="InterPro"/>
</dbReference>
<dbReference type="EMBL" id="RKHK01000001">
    <property type="protein sequence ID" value="ROR72183.1"/>
    <property type="molecule type" value="Genomic_DNA"/>
</dbReference>
<dbReference type="Proteomes" id="UP000280668">
    <property type="component" value="Unassembled WGS sequence"/>
</dbReference>
<dbReference type="Gene3D" id="3.40.630.30">
    <property type="match status" value="1"/>
</dbReference>